<protein>
    <submittedName>
        <fullName evidence="1">Uncharacterized protein</fullName>
    </submittedName>
</protein>
<keyword evidence="2" id="KW-1185">Reference proteome</keyword>
<organism evidence="1 2">
    <name type="scientific">Ancylostoma ceylanicum</name>
    <dbReference type="NCBI Taxonomy" id="53326"/>
    <lineage>
        <taxon>Eukaryota</taxon>
        <taxon>Metazoa</taxon>
        <taxon>Ecdysozoa</taxon>
        <taxon>Nematoda</taxon>
        <taxon>Chromadorea</taxon>
        <taxon>Rhabditida</taxon>
        <taxon>Rhabditina</taxon>
        <taxon>Rhabditomorpha</taxon>
        <taxon>Strongyloidea</taxon>
        <taxon>Ancylostomatidae</taxon>
        <taxon>Ancylostomatinae</taxon>
        <taxon>Ancylostoma</taxon>
    </lineage>
</organism>
<reference evidence="2" key="1">
    <citation type="journal article" date="2015" name="Nat. Genet.">
        <title>The genome and transcriptome of the zoonotic hookworm Ancylostoma ceylanicum identify infection-specific gene families.</title>
        <authorList>
            <person name="Schwarz E.M."/>
            <person name="Hu Y."/>
            <person name="Antoshechkin I."/>
            <person name="Miller M.M."/>
            <person name="Sternberg P.W."/>
            <person name="Aroian R.V."/>
        </authorList>
    </citation>
    <scope>NUCLEOTIDE SEQUENCE</scope>
    <source>
        <strain evidence="2">HY135</strain>
    </source>
</reference>
<comment type="caution">
    <text evidence="1">The sequence shown here is derived from an EMBL/GenBank/DDBJ whole genome shotgun (WGS) entry which is preliminary data.</text>
</comment>
<proteinExistence type="predicted"/>
<evidence type="ECO:0000313" key="1">
    <source>
        <dbReference type="EMBL" id="EYC01947.1"/>
    </source>
</evidence>
<gene>
    <name evidence="1" type="primary">Acey_s0103.g3551</name>
    <name evidence="1" type="ORF">Y032_0103g3551</name>
</gene>
<dbReference type="AlphaFoldDB" id="A0A016TH07"/>
<name>A0A016TH07_9BILA</name>
<sequence>MRIIVRGKEAWPGESDWSVCGARYAYLLQLERRQSRIVYLCLAPFEQVGVREPECANQSRLVTPLFTSR</sequence>
<accession>A0A016TH07</accession>
<dbReference type="Proteomes" id="UP000024635">
    <property type="component" value="Unassembled WGS sequence"/>
</dbReference>
<evidence type="ECO:0000313" key="2">
    <source>
        <dbReference type="Proteomes" id="UP000024635"/>
    </source>
</evidence>
<dbReference type="EMBL" id="JARK01001439">
    <property type="protein sequence ID" value="EYC01947.1"/>
    <property type="molecule type" value="Genomic_DNA"/>
</dbReference>